<dbReference type="EMBL" id="JAPESX010000252">
    <property type="protein sequence ID" value="KAJ8122325.1"/>
    <property type="molecule type" value="Genomic_DNA"/>
</dbReference>
<dbReference type="Proteomes" id="UP001153334">
    <property type="component" value="Unassembled WGS sequence"/>
</dbReference>
<proteinExistence type="predicted"/>
<gene>
    <name evidence="1" type="ORF">ONZ43_g1454</name>
</gene>
<evidence type="ECO:0000313" key="1">
    <source>
        <dbReference type="EMBL" id="KAJ8122325.1"/>
    </source>
</evidence>
<sequence length="279" mass="31641">MEAFHTLPIDNLHQNPQSNILNSQSLDSGTQPSVETHTQTKNHDIPTLNMRNKNLILGLPPELRLMVYGFAVVQYVTGPRNNPKSGFTRNLVPPNLAQVNKQLRDEVCDVYYRKNEFWIEVPVTRNHIYKSFFAQCQIAEEYLPLIKSLRCSARLHATSDWFILFQSAEREPATEIVAPGRMGTKGSGLNISMVELNWGWGGGLIACHKNFWHLINDMLKAMPAEDLVSYMQFNISPARVKETNDLLLADALGFIVKQTVLGQGRMKAVFCRERTPVMD</sequence>
<evidence type="ECO:0000313" key="2">
    <source>
        <dbReference type="Proteomes" id="UP001153334"/>
    </source>
</evidence>
<reference evidence="1" key="1">
    <citation type="submission" date="2022-11" db="EMBL/GenBank/DDBJ databases">
        <title>Genome Sequence of Nemania bipapillata.</title>
        <authorList>
            <person name="Buettner E."/>
        </authorList>
    </citation>
    <scope>NUCLEOTIDE SEQUENCE</scope>
    <source>
        <strain evidence="1">CP14</strain>
    </source>
</reference>
<keyword evidence="2" id="KW-1185">Reference proteome</keyword>
<name>A0ACC2J4H3_9PEZI</name>
<comment type="caution">
    <text evidence="1">The sequence shown here is derived from an EMBL/GenBank/DDBJ whole genome shotgun (WGS) entry which is preliminary data.</text>
</comment>
<accession>A0ACC2J4H3</accession>
<protein>
    <submittedName>
        <fullName evidence="1">Uncharacterized protein</fullName>
    </submittedName>
</protein>
<organism evidence="1 2">
    <name type="scientific">Nemania bipapillata</name>
    <dbReference type="NCBI Taxonomy" id="110536"/>
    <lineage>
        <taxon>Eukaryota</taxon>
        <taxon>Fungi</taxon>
        <taxon>Dikarya</taxon>
        <taxon>Ascomycota</taxon>
        <taxon>Pezizomycotina</taxon>
        <taxon>Sordariomycetes</taxon>
        <taxon>Xylariomycetidae</taxon>
        <taxon>Xylariales</taxon>
        <taxon>Xylariaceae</taxon>
        <taxon>Nemania</taxon>
    </lineage>
</organism>